<protein>
    <submittedName>
        <fullName evidence="2">Uncharacterized protein</fullName>
    </submittedName>
</protein>
<feature type="coiled-coil region" evidence="1">
    <location>
        <begin position="25"/>
        <end position="59"/>
    </location>
</feature>
<accession>A0A150ISA1</accession>
<reference evidence="2 3" key="1">
    <citation type="journal article" date="2016" name="ISME J.">
        <title>Chasing the elusive Euryarchaeota class WSA2: genomes reveal a uniquely fastidious methyl-reducing methanogen.</title>
        <authorList>
            <person name="Nobu M.K."/>
            <person name="Narihiro T."/>
            <person name="Kuroda K."/>
            <person name="Mei R."/>
            <person name="Liu W.T."/>
        </authorList>
    </citation>
    <scope>NUCLEOTIDE SEQUENCE [LARGE SCALE GENOMIC DNA]</scope>
    <source>
        <strain evidence="2">B15fssc0709_Meth_Bin003</strain>
    </source>
</reference>
<keyword evidence="1" id="KW-0175">Coiled coil</keyword>
<dbReference type="AlphaFoldDB" id="A0A150ISA1"/>
<evidence type="ECO:0000256" key="1">
    <source>
        <dbReference type="SAM" id="Coils"/>
    </source>
</evidence>
<sequence length="151" mass="17134">MVKEDDLKITALEIADKAFPAANKVDLLVEMVDKIDAEIDEIKEKILELQDRKKALENLKGMTDAIIQKGIMKDFNGFQSKITIVPSTPRVDIIDEKLVPAKYKRIKTIVEIDKKAILKDYRDTGELPPGVDLEKTSWVKYYKSKANGERG</sequence>
<dbReference type="EMBL" id="LNGF01000015">
    <property type="protein sequence ID" value="KYC47850.1"/>
    <property type="molecule type" value="Genomic_DNA"/>
</dbReference>
<evidence type="ECO:0000313" key="2">
    <source>
        <dbReference type="EMBL" id="KYC47850.1"/>
    </source>
</evidence>
<proteinExistence type="predicted"/>
<name>A0A150ISA1_9EURY</name>
<gene>
    <name evidence="2" type="ORF">APG11_00825</name>
</gene>
<dbReference type="InterPro" id="IPR008840">
    <property type="entry name" value="Sipho_Gp157"/>
</dbReference>
<organism evidence="2 3">
    <name type="scientific">Candidatus Methanofastidiosum methylothiophilum</name>
    <dbReference type="NCBI Taxonomy" id="1705564"/>
    <lineage>
        <taxon>Archaea</taxon>
        <taxon>Methanobacteriati</taxon>
        <taxon>Methanobacteriota</taxon>
        <taxon>Stenosarchaea group</taxon>
        <taxon>Candidatus Methanofastidiosia</taxon>
        <taxon>Candidatus Methanofastidiosales</taxon>
        <taxon>Candidatus Methanofastidiosaceae</taxon>
        <taxon>Candidatus Methanofastidiosum</taxon>
    </lineage>
</organism>
<evidence type="ECO:0000313" key="3">
    <source>
        <dbReference type="Proteomes" id="UP000091929"/>
    </source>
</evidence>
<dbReference type="Proteomes" id="UP000091929">
    <property type="component" value="Unassembled WGS sequence"/>
</dbReference>
<dbReference type="Pfam" id="PF05565">
    <property type="entry name" value="Sipho_Gp157"/>
    <property type="match status" value="1"/>
</dbReference>
<comment type="caution">
    <text evidence="2">The sequence shown here is derived from an EMBL/GenBank/DDBJ whole genome shotgun (WGS) entry which is preliminary data.</text>
</comment>